<dbReference type="InterPro" id="IPR011335">
    <property type="entry name" value="Restrct_endonuc-II-like"/>
</dbReference>
<dbReference type="PANTHER" id="PTHR11070:SF23">
    <property type="entry name" value="RECBCD ENZYME SUBUNIT RECB"/>
    <property type="match status" value="1"/>
</dbReference>
<comment type="catalytic activity">
    <reaction evidence="15">
        <text>Exonucleolytic cleavage (in the presence of ATP) in either 5'- to 3'- or 3'- to 5'-direction to yield 5'-phosphooligonucleotides.</text>
        <dbReference type="EC" id="3.1.11.5"/>
    </reaction>
</comment>
<dbReference type="PROSITE" id="PS51198">
    <property type="entry name" value="UVRD_HELICASE_ATP_BIND"/>
    <property type="match status" value="1"/>
</dbReference>
<dbReference type="InterPro" id="IPR011604">
    <property type="entry name" value="PDDEXK-like_dom_sf"/>
</dbReference>
<proteinExistence type="inferred from homology"/>
<evidence type="ECO:0000259" key="17">
    <source>
        <dbReference type="PROSITE" id="PS51198"/>
    </source>
</evidence>
<dbReference type="InterPro" id="IPR000212">
    <property type="entry name" value="DNA_helicase_UvrD/REP"/>
</dbReference>
<evidence type="ECO:0000256" key="4">
    <source>
        <dbReference type="ARBA" id="ARBA00022763"/>
    </source>
</evidence>
<name>A0ABY4SZI8_9ENTR</name>
<sequence>MYNLNVLELPLYGVNLIEASAGTGKTYTLIIIYLRLLLCLGSKSDFSRPLTVKEILVVTFTQSAAQELRHRIRENIRQFRLDCIRGYSSNFLFYKLLSKISNMSLAINQLFEAEKKIDQASIFTIHSFCQNILHHNTIELNMLFNTNIIDNETTLYQQVCTDFWRQNFYVLPLNIVSLIKEYWNDPNALLNDIFPYIYGSRLNFNNYDAHEEKKNIVTYYEKILIYINSVKKKWCENENSIAVVINAYNINHRIYNKTNLMRWINIINRWATQPTINHTIPNELKRFRETELKIHNDHRFSYMYSLFHTIEKLYRQLSLFKELIFNIAINEVSNNLNDTQHLRSEITFNDLVNVLVTSLIKDKENKLSYTIRARYPVTIIDEFQDTDQQQFKIFHILYNNYLENGLILIGDPKQSIYAFRGADVFAYMKIRRTIYNRYNLNINWRSSSSIVNAINQLFQFIPNPFIFEDIPFIPSVAASRNSMYRFVINNQLQTAMCFWVHPDNLITIDNYKKAMARECATVLCNLLHEIYNETAWLEDGKHKRKLKISDIVVLVRNHEEASFIRAALSQVNISTVFLSSHKNIFETVESYELLLLLKAILFPKRHIICTALTTIFFGLNSAEIEKINNSESKWEKILEEFFEYYSIWKKKGVYLMIQKIIFSYKVPEKLLSTQRGEISLVNILHLGELLQNVSIQLQDEYSLIEWLTLKITQPKNKRASDQTLRLGNDYQSIKISTIHKSKGLEFPLIFLPFAADFNYKKNYFFHDRKSYETYLDFNISKSNLILADEERLAEDLRLLYVAITRSIYHCSIGIGSIVRRYKKQSSINDLHHSAVGYLIQKKSPGNIETLKKNLKKLSICSNGDISFRVIPQFQKLDSYAPSIVSNQFLSVKKWEASANYIPWNITSFSALKNTSVDTCLGFQKQLDINKDIQLRGKNILLTPHTFPKGKVCGSFFHSIFEVLDFRKFVDMKWLRIHMERYNIDPIWRYVIREWIYIILNTPLDNENFTLSQIINENKKAEFKFYLPINTHLMPQELDRLCKCYDPLSRRSESLDFLGLTGMLQGFIDLIFYWNHRYYLLDYKTNWLGTNNNSYICSKIEQEMVKHHYELQYQLYTLALHRFLRSKLVSYDYEKDFGGVYYLFIRGMDGTSFSNGIYFFRPLSIFVSKLDSLFSGNNQNSAK</sequence>
<keyword evidence="10 15" id="KW-0238">DNA-binding</keyword>
<comment type="domain">
    <text evidence="15">The N-terminal DNA-binding domain is a ssDNA-dependent ATPase and has ATP-dependent 3'-5' helicase function. This domain interacts with RecC.</text>
</comment>
<dbReference type="InterPro" id="IPR027417">
    <property type="entry name" value="P-loop_NTPase"/>
</dbReference>
<keyword evidence="4 15" id="KW-0227">DNA damage</keyword>
<evidence type="ECO:0000256" key="3">
    <source>
        <dbReference type="ARBA" id="ARBA00022741"/>
    </source>
</evidence>
<evidence type="ECO:0000256" key="11">
    <source>
        <dbReference type="ARBA" id="ARBA00023204"/>
    </source>
</evidence>
<evidence type="ECO:0000313" key="19">
    <source>
        <dbReference type="EMBL" id="URJ32946.1"/>
    </source>
</evidence>
<dbReference type="EMBL" id="CP097763">
    <property type="protein sequence ID" value="URJ32946.1"/>
    <property type="molecule type" value="Genomic_DNA"/>
</dbReference>
<dbReference type="Pfam" id="PF13361">
    <property type="entry name" value="UvrD_C"/>
    <property type="match status" value="2"/>
</dbReference>
<comment type="subunit">
    <text evidence="15">Heterotrimer of RecB, RecC and RecD. All subunits contribute to DNA-binding. Interacts with RecA.</text>
</comment>
<comment type="miscellaneous">
    <text evidence="15">In the RecBCD complex, RecB has a slow 3'-5' helicase, an exonuclease activity and loads RecA onto ssDNA, RecD has a fast 5'-3' helicase activity, while RecC stimulates the ATPase and processivity of the RecB helicase and contributes to recognition of the Chi site.</text>
</comment>
<accession>A0ABY4SZI8</accession>
<dbReference type="Gene3D" id="3.90.320.10">
    <property type="match status" value="1"/>
</dbReference>
<feature type="binding site" evidence="15">
    <location>
        <position position="1068"/>
    </location>
    <ligand>
        <name>Mg(2+)</name>
        <dbReference type="ChEBI" id="CHEBI:18420"/>
    </ligand>
</feature>
<evidence type="ECO:0000256" key="16">
    <source>
        <dbReference type="PROSITE-ProRule" id="PRU00560"/>
    </source>
</evidence>
<dbReference type="InterPro" id="IPR014016">
    <property type="entry name" value="UvrD-like_ATP-bd"/>
</dbReference>
<feature type="region of interest" description="Nuclease activity, interacts with RecD and RecA" evidence="15">
    <location>
        <begin position="902"/>
        <end position="1182"/>
    </location>
</feature>
<feature type="region of interest" description="DNA-binding and helicase activity, interacts with RecC" evidence="15">
    <location>
        <begin position="1"/>
        <end position="851"/>
    </location>
</feature>
<organism evidence="19 20">
    <name type="scientific">Candidatus Blochmannia vicinus</name>
    <name type="common">nom. nud.</name>
    <dbReference type="NCBI Taxonomy" id="251540"/>
    <lineage>
        <taxon>Bacteria</taxon>
        <taxon>Pseudomonadati</taxon>
        <taxon>Pseudomonadota</taxon>
        <taxon>Gammaproteobacteria</taxon>
        <taxon>Enterobacterales</taxon>
        <taxon>Enterobacteriaceae</taxon>
        <taxon>ant endosymbionts</taxon>
        <taxon>Candidatus Blochmanniella</taxon>
    </lineage>
</organism>
<dbReference type="NCBIfam" id="TIGR00609">
    <property type="entry name" value="recB"/>
    <property type="match status" value="1"/>
</dbReference>
<keyword evidence="2 15" id="KW-0479">Metal-binding</keyword>
<dbReference type="PANTHER" id="PTHR11070">
    <property type="entry name" value="UVRD / RECB / PCRA DNA HELICASE FAMILY MEMBER"/>
    <property type="match status" value="1"/>
</dbReference>
<evidence type="ECO:0000256" key="8">
    <source>
        <dbReference type="ARBA" id="ARBA00022840"/>
    </source>
</evidence>
<dbReference type="Gene3D" id="1.10.3170.10">
    <property type="entry name" value="Recbcd, chain B, domain 2"/>
    <property type="match status" value="1"/>
</dbReference>
<dbReference type="SUPFAM" id="SSF52540">
    <property type="entry name" value="P-loop containing nucleoside triphosphate hydrolases"/>
    <property type="match status" value="1"/>
</dbReference>
<comment type="catalytic activity">
    <reaction evidence="14 15">
        <text>ATP + H2O = ADP + phosphate + H(+)</text>
        <dbReference type="Rhea" id="RHEA:13065"/>
        <dbReference type="ChEBI" id="CHEBI:15377"/>
        <dbReference type="ChEBI" id="CHEBI:15378"/>
        <dbReference type="ChEBI" id="CHEBI:30616"/>
        <dbReference type="ChEBI" id="CHEBI:43474"/>
        <dbReference type="ChEBI" id="CHEBI:456216"/>
        <dbReference type="EC" id="5.6.2.4"/>
    </reaction>
</comment>
<keyword evidence="9 15" id="KW-0460">Magnesium</keyword>
<comment type="cofactor">
    <cofactor evidence="15">
        <name>Mg(2+)</name>
        <dbReference type="ChEBI" id="CHEBI:18420"/>
    </cofactor>
    <text evidence="15">Binds 1 Mg(2+) ion per subunit.</text>
</comment>
<evidence type="ECO:0000256" key="12">
    <source>
        <dbReference type="ARBA" id="ARBA00023235"/>
    </source>
</evidence>
<keyword evidence="3 15" id="KW-0547">Nucleotide-binding</keyword>
<keyword evidence="7 15" id="KW-0269">Exonuclease</keyword>
<evidence type="ECO:0000256" key="6">
    <source>
        <dbReference type="ARBA" id="ARBA00022806"/>
    </source>
</evidence>
<evidence type="ECO:0000256" key="10">
    <source>
        <dbReference type="ARBA" id="ARBA00023125"/>
    </source>
</evidence>
<keyword evidence="6 15" id="KW-0347">Helicase</keyword>
<comment type="function">
    <text evidence="15">A helicase/nuclease that prepares dsDNA breaks (DSB) for recombinational DNA repair. Binds to DSBs and unwinds DNA via a highly rapid and processive ATP-dependent bidirectional helicase activity. Unwinds dsDNA until it encounters a Chi (crossover hotspot instigator) sequence from the 3' direction. Cuts ssDNA a few nucleotides 3' to the Chi site. The properties and activities of the enzyme are changed at Chi. The Chi-altered holoenzyme produces a long 3'-ssDNA overhang and facilitates RecA-binding to the ssDNA for homologous DNA recombination and repair. Holoenzyme degrades any linearized DNA that is unable to undergo homologous recombination. In the holoenzyme this subunit contributes ATPase, 3'-5' helicase, exonuclease activity and loads RecA onto ssDNA.</text>
</comment>
<comment type="catalytic activity">
    <reaction evidence="13 15">
        <text>Couples ATP hydrolysis with the unwinding of duplex DNA by translocating in the 3'-5' direction.</text>
        <dbReference type="EC" id="5.6.2.4"/>
    </reaction>
</comment>
<dbReference type="Proteomes" id="UP001056622">
    <property type="component" value="Chromosome"/>
</dbReference>
<feature type="binding site" evidence="15">
    <location>
        <position position="957"/>
    </location>
    <ligand>
        <name>Mg(2+)</name>
        <dbReference type="ChEBI" id="CHEBI:18420"/>
    </ligand>
</feature>
<dbReference type="CDD" id="cd22352">
    <property type="entry name" value="RecB_C-like"/>
    <property type="match status" value="1"/>
</dbReference>
<keyword evidence="8 15" id="KW-0067">ATP-binding</keyword>
<dbReference type="RefSeq" id="WP_250257137.1">
    <property type="nucleotide sequence ID" value="NZ_CP097763.1"/>
</dbReference>
<dbReference type="Gene3D" id="1.10.486.10">
    <property type="entry name" value="PCRA, domain 4"/>
    <property type="match status" value="1"/>
</dbReference>
<evidence type="ECO:0000256" key="9">
    <source>
        <dbReference type="ARBA" id="ARBA00022842"/>
    </source>
</evidence>
<keyword evidence="20" id="KW-1185">Reference proteome</keyword>
<feature type="binding site" evidence="15">
    <location>
        <position position="1081"/>
    </location>
    <ligand>
        <name>Mg(2+)</name>
        <dbReference type="ChEBI" id="CHEBI:18420"/>
    </ligand>
</feature>
<evidence type="ECO:0000256" key="15">
    <source>
        <dbReference type="HAMAP-Rule" id="MF_01485"/>
    </source>
</evidence>
<gene>
    <name evidence="15 19" type="primary">recB</name>
    <name evidence="19" type="ORF">M9408_02950</name>
</gene>
<feature type="active site" description="For nuclease activity" evidence="15">
    <location>
        <position position="1081"/>
    </location>
</feature>
<dbReference type="PROSITE" id="PS51217">
    <property type="entry name" value="UVRD_HELICASE_CTER"/>
    <property type="match status" value="1"/>
</dbReference>
<keyword evidence="12 15" id="KW-0413">Isomerase</keyword>
<comment type="similarity">
    <text evidence="15">Belongs to the helicase family. UvrD subfamily.</text>
</comment>
<dbReference type="InterPro" id="IPR014017">
    <property type="entry name" value="DNA_helicase_UvrD-like_C"/>
</dbReference>
<evidence type="ECO:0000256" key="2">
    <source>
        <dbReference type="ARBA" id="ARBA00022723"/>
    </source>
</evidence>
<protein>
    <recommendedName>
        <fullName evidence="15">RecBCD enzyme subunit RecB</fullName>
        <ecNumber evidence="15">3.1.11.5</ecNumber>
        <ecNumber evidence="15">5.6.2.4</ecNumber>
    </recommendedName>
    <alternativeName>
        <fullName evidence="15">DNA 3'-5' helicase subunit RecB</fullName>
    </alternativeName>
    <alternativeName>
        <fullName evidence="15">Exonuclease V subunit RecB</fullName>
        <shortName evidence="15">ExoV subunit RecB</shortName>
    </alternativeName>
    <alternativeName>
        <fullName evidence="15">Helicase/nuclease RecBCD subunit RecB</fullName>
    </alternativeName>
</protein>
<dbReference type="HAMAP" id="MF_01485">
    <property type="entry name" value="RecB"/>
    <property type="match status" value="1"/>
</dbReference>
<dbReference type="Gene3D" id="3.40.50.300">
    <property type="entry name" value="P-loop containing nucleotide triphosphate hydrolases"/>
    <property type="match status" value="2"/>
</dbReference>
<dbReference type="SUPFAM" id="SSF52980">
    <property type="entry name" value="Restriction endonuclease-like"/>
    <property type="match status" value="1"/>
</dbReference>
<dbReference type="EC" id="3.1.11.5" evidence="15"/>
<evidence type="ECO:0000256" key="13">
    <source>
        <dbReference type="ARBA" id="ARBA00034617"/>
    </source>
</evidence>
<dbReference type="EC" id="5.6.2.4" evidence="15"/>
<evidence type="ECO:0000256" key="1">
    <source>
        <dbReference type="ARBA" id="ARBA00022722"/>
    </source>
</evidence>
<keyword evidence="5 15" id="KW-0378">Hydrolase</keyword>
<feature type="domain" description="UvrD-like helicase C-terminal" evidence="18">
    <location>
        <begin position="477"/>
        <end position="743"/>
    </location>
</feature>
<dbReference type="InterPro" id="IPR004586">
    <property type="entry name" value="RecB"/>
</dbReference>
<dbReference type="Pfam" id="PF00580">
    <property type="entry name" value="UvrD-helicase"/>
    <property type="match status" value="1"/>
</dbReference>
<evidence type="ECO:0000256" key="14">
    <source>
        <dbReference type="ARBA" id="ARBA00048988"/>
    </source>
</evidence>
<keyword evidence="11 15" id="KW-0234">DNA repair</keyword>
<evidence type="ECO:0000256" key="7">
    <source>
        <dbReference type="ARBA" id="ARBA00022839"/>
    </source>
</evidence>
<feature type="binding site" evidence="16">
    <location>
        <begin position="19"/>
        <end position="26"/>
    </location>
    <ligand>
        <name>ATP</name>
        <dbReference type="ChEBI" id="CHEBI:30616"/>
    </ligand>
</feature>
<keyword evidence="1 15" id="KW-0540">Nuclease</keyword>
<feature type="domain" description="UvrD-like helicase ATP-binding" evidence="17">
    <location>
        <begin position="1"/>
        <end position="447"/>
    </location>
</feature>
<evidence type="ECO:0000313" key="20">
    <source>
        <dbReference type="Proteomes" id="UP001056622"/>
    </source>
</evidence>
<evidence type="ECO:0000256" key="5">
    <source>
        <dbReference type="ARBA" id="ARBA00022801"/>
    </source>
</evidence>
<reference evidence="19" key="1">
    <citation type="submission" date="2022-05" db="EMBL/GenBank/DDBJ databases">
        <title>Impact of host demography and evolutionary history on endosymbiont molecular evolution: a test in carpenter ants (Genus Camponotus) and their Blochmannia endosymbionts.</title>
        <authorList>
            <person name="Manthey J.D."/>
            <person name="Giron J.C."/>
            <person name="Hruska J.P."/>
        </authorList>
    </citation>
    <scope>NUCLEOTIDE SEQUENCE</scope>
    <source>
        <strain evidence="19">C-005</strain>
    </source>
</reference>
<dbReference type="GO" id="GO:0008854">
    <property type="term" value="F:exodeoxyribonuclease V activity"/>
    <property type="evidence" value="ECO:0007669"/>
    <property type="project" value="UniProtKB-EC"/>
</dbReference>
<evidence type="ECO:0000259" key="18">
    <source>
        <dbReference type="PROSITE" id="PS51217"/>
    </source>
</evidence>
<comment type="domain">
    <text evidence="15">The C-terminal domain has nuclease activity and interacts with RecD. It interacts with RecA, facilitating its loading onto ssDNA.</text>
</comment>